<dbReference type="AlphaFoldDB" id="A0AAW9PP77"/>
<keyword evidence="2" id="KW-1185">Reference proteome</keyword>
<reference evidence="1" key="1">
    <citation type="submission" date="2024-01" db="EMBL/GenBank/DDBJ databases">
        <title>Bank of Algae and Cyanobacteria of the Azores (BACA) strain genomes.</title>
        <authorList>
            <person name="Luz R."/>
            <person name="Cordeiro R."/>
            <person name="Fonseca A."/>
            <person name="Goncalves V."/>
        </authorList>
    </citation>
    <scope>NUCLEOTIDE SEQUENCE</scope>
    <source>
        <strain evidence="1">BACA0141</strain>
    </source>
</reference>
<proteinExistence type="predicted"/>
<name>A0AAW9PP77_9CYAN</name>
<dbReference type="RefSeq" id="WP_330482157.1">
    <property type="nucleotide sequence ID" value="NZ_JAZBJZ010000007.1"/>
</dbReference>
<dbReference type="Proteomes" id="UP001333818">
    <property type="component" value="Unassembled WGS sequence"/>
</dbReference>
<accession>A0AAW9PP77</accession>
<protein>
    <recommendedName>
        <fullName evidence="3">Abortive infection protein-like C-terminal domain-containing protein</fullName>
    </recommendedName>
</protein>
<comment type="caution">
    <text evidence="1">The sequence shown here is derived from an EMBL/GenBank/DDBJ whole genome shotgun (WGS) entry which is preliminary data.</text>
</comment>
<evidence type="ECO:0000313" key="1">
    <source>
        <dbReference type="EMBL" id="MEE3715734.1"/>
    </source>
</evidence>
<gene>
    <name evidence="1" type="ORF">V2H45_03120</name>
</gene>
<evidence type="ECO:0000313" key="2">
    <source>
        <dbReference type="Proteomes" id="UP001333818"/>
    </source>
</evidence>
<organism evidence="1 2">
    <name type="scientific">Tumidithrix elongata BACA0141</name>
    <dbReference type="NCBI Taxonomy" id="2716417"/>
    <lineage>
        <taxon>Bacteria</taxon>
        <taxon>Bacillati</taxon>
        <taxon>Cyanobacteriota</taxon>
        <taxon>Cyanophyceae</taxon>
        <taxon>Pseudanabaenales</taxon>
        <taxon>Pseudanabaenaceae</taxon>
        <taxon>Tumidithrix</taxon>
        <taxon>Tumidithrix elongata</taxon>
    </lineage>
</organism>
<dbReference type="EMBL" id="JAZBJZ010000007">
    <property type="protein sequence ID" value="MEE3715734.1"/>
    <property type="molecule type" value="Genomic_DNA"/>
</dbReference>
<sequence length="282" mass="31843">MTQVSLDISYEQTRTLILENLESSSGGQTTILYGNLAQSVVSKGIAPDPHAGDGTRHMNPQYELPQKYKAWIEDIIWDLIIEGIIRPGRGIGNANENSLPWYHISEYGRSKLGSQPPEPYDPDKYLARVKAISNDHVILAYLEESLKAFRIHCLLSSVITLGCASEKAILLLIDACENSISNPTDKADFKKKTDTISIKRKHDEFQNILRTKINQTLPSDIKENLDNYLTGLFSIIRSHRNDAGHPSGRVIEREHLYALLVTFPAYLEKIYSLIDWLSNNHI</sequence>
<evidence type="ECO:0008006" key="3">
    <source>
        <dbReference type="Google" id="ProtNLM"/>
    </source>
</evidence>